<keyword evidence="1" id="KW-0813">Transport</keyword>
<dbReference type="InterPro" id="IPR037066">
    <property type="entry name" value="Plug_dom_sf"/>
</dbReference>
<comment type="similarity">
    <text evidence="1">Belongs to the TonB-dependent receptor family.</text>
</comment>
<comment type="caution">
    <text evidence="3">The sequence shown here is derived from an EMBL/GenBank/DDBJ whole genome shotgun (WGS) entry which is preliminary data.</text>
</comment>
<keyword evidence="1" id="KW-0998">Cell outer membrane</keyword>
<dbReference type="Gene3D" id="2.170.130.10">
    <property type="entry name" value="TonB-dependent receptor, plug domain"/>
    <property type="match status" value="1"/>
</dbReference>
<dbReference type="InterPro" id="IPR039426">
    <property type="entry name" value="TonB-dep_rcpt-like"/>
</dbReference>
<gene>
    <name evidence="3" type="ORF">ACFSUS_05475</name>
</gene>
<evidence type="ECO:0000259" key="2">
    <source>
        <dbReference type="Pfam" id="PF07715"/>
    </source>
</evidence>
<keyword evidence="1" id="KW-0812">Transmembrane</keyword>
<name>A0ABW5LZ53_9BACT</name>
<evidence type="ECO:0000313" key="4">
    <source>
        <dbReference type="Proteomes" id="UP001597469"/>
    </source>
</evidence>
<dbReference type="InterPro" id="IPR008969">
    <property type="entry name" value="CarboxyPept-like_regulatory"/>
</dbReference>
<feature type="domain" description="TonB-dependent receptor plug" evidence="2">
    <location>
        <begin position="981"/>
        <end position="1074"/>
    </location>
</feature>
<dbReference type="EMBL" id="JBHULN010000002">
    <property type="protein sequence ID" value="MFD2570075.1"/>
    <property type="molecule type" value="Genomic_DNA"/>
</dbReference>
<protein>
    <submittedName>
        <fullName evidence="3">Carboxypeptidase regulatory-like domain-containing protein</fullName>
    </submittedName>
</protein>
<dbReference type="PROSITE" id="PS52016">
    <property type="entry name" value="TONB_DEPENDENT_REC_3"/>
    <property type="match status" value="1"/>
</dbReference>
<dbReference type="Pfam" id="PF13715">
    <property type="entry name" value="CarbopepD_reg_2"/>
    <property type="match status" value="1"/>
</dbReference>
<proteinExistence type="inferred from homology"/>
<evidence type="ECO:0000256" key="1">
    <source>
        <dbReference type="PROSITE-ProRule" id="PRU01360"/>
    </source>
</evidence>
<keyword evidence="4" id="KW-1185">Reference proteome</keyword>
<dbReference type="Gene3D" id="2.60.40.1120">
    <property type="entry name" value="Carboxypeptidase-like, regulatory domain"/>
    <property type="match status" value="1"/>
</dbReference>
<keyword evidence="1" id="KW-1134">Transmembrane beta strand</keyword>
<evidence type="ECO:0000313" key="3">
    <source>
        <dbReference type="EMBL" id="MFD2570075.1"/>
    </source>
</evidence>
<dbReference type="SUPFAM" id="SSF56935">
    <property type="entry name" value="Porins"/>
    <property type="match status" value="1"/>
</dbReference>
<dbReference type="Pfam" id="PF07715">
    <property type="entry name" value="Plug"/>
    <property type="match status" value="1"/>
</dbReference>
<dbReference type="Gene3D" id="2.60.40.1930">
    <property type="match status" value="1"/>
</dbReference>
<organism evidence="3 4">
    <name type="scientific">Spirosoma soli</name>
    <dbReference type="NCBI Taxonomy" id="1770529"/>
    <lineage>
        <taxon>Bacteria</taxon>
        <taxon>Pseudomonadati</taxon>
        <taxon>Bacteroidota</taxon>
        <taxon>Cytophagia</taxon>
        <taxon>Cytophagales</taxon>
        <taxon>Cytophagaceae</taxon>
        <taxon>Spirosoma</taxon>
    </lineage>
</organism>
<dbReference type="Proteomes" id="UP001597469">
    <property type="component" value="Unassembled WGS sequence"/>
</dbReference>
<dbReference type="RefSeq" id="WP_381520194.1">
    <property type="nucleotide sequence ID" value="NZ_JBHULN010000002.1"/>
</dbReference>
<dbReference type="SUPFAM" id="SSF49464">
    <property type="entry name" value="Carboxypeptidase regulatory domain-like"/>
    <property type="match status" value="1"/>
</dbReference>
<comment type="subcellular location">
    <subcellularLocation>
        <location evidence="1">Cell outer membrane</location>
        <topology evidence="1">Multi-pass membrane protein</topology>
    </subcellularLocation>
</comment>
<accession>A0ABW5LZ53</accession>
<reference evidence="4" key="1">
    <citation type="journal article" date="2019" name="Int. J. Syst. Evol. Microbiol.">
        <title>The Global Catalogue of Microorganisms (GCM) 10K type strain sequencing project: providing services to taxonomists for standard genome sequencing and annotation.</title>
        <authorList>
            <consortium name="The Broad Institute Genomics Platform"/>
            <consortium name="The Broad Institute Genome Sequencing Center for Infectious Disease"/>
            <person name="Wu L."/>
            <person name="Ma J."/>
        </authorList>
    </citation>
    <scope>NUCLEOTIDE SEQUENCE [LARGE SCALE GENOMIC DNA]</scope>
    <source>
        <strain evidence="4">KCTC 42805</strain>
    </source>
</reference>
<keyword evidence="1" id="KW-0472">Membrane</keyword>
<sequence length="1181" mass="130876">MQCRLLLVWIVICWRAWLMPYALGQTVTTTLTGHITDAATGKPLPFANVYLNGTTQGAATDAQGYFTLANVPLGTVEVVASFLGYQTERRTLRLDDPQAQTINFRLKPDDRTLSGVTVKARKKDKVWEKQLREFKREILGQPYGNQCLIVNNYVLEFTEKDGHLQAKATEPLIIENQALGYRLWYDLQYFDAHNGHVYYAGSTRFEDMPSTDERQANRFRRNRMTAYRGSLRHLMASLVAGTYEQEGFLVYQEDPTVPITVVGVTATLQAALNRHLLPLRLNEIIQPGKLAFERRLVSKRQLAVFYTKATSQYSPYRDARYAYSQLVLPSGQMQFTTDGWITSPNGMEVQGSLADDRLSTLLPADWKPSVNGVDPSAGGPTLAKGKLLPLDARMGRIRDEFTKRFRYLSPGVFVQVDKPFYATGDRLWLSAYLFDTPTHRLPIGETALHVDLLSPSGQLVQHQWLHVVDGRAVGDFRLSDTLMSGTYRLRAYTDEDEGQPRPAFERTIALYNLMQGGAAARHDTAQMLDVQLLPEGGRWVAGLPARLGIKALGPDGRGRTVSGRIVDSSGTEVAKFASNRFGMGNVTITPQSGRRYYAEIRGSSRKQLVPLPPAEPSGIVMSADVVSDSTQLLIDVASTSGSSTDLVYVLIQQRGQIVGQQKIQLEKGIARLTLPLATLPTGLNQITLYDGIAQPQAERLVFIPERLPPVNLTLTPNKARFQPREQVIINMNVNDDGQPAVATLSASITDAEQIPDDTVAATVQTHLLLTDELRGRVEEPNVYVKDNTLETRRALDNLLLTQGWRRVSGTPETDLLGGVSVTGRILNAKNEPIPGAQLVLASTVPNRSFVRSAGADERGHFRLAGLPIADTTQLIAQLTDRQFKDIPPKDARIELESVGTKWKPDTFTRMPNWAALKAQLDAAKIRQDADPNLYRDKTVTVLKEVTVRARKRDERPEDIRRMSLHNGADATILIDDNSPRFSNLYEMIQGRLPGVTVTSMTSASAGGGYQVIIRGIGTLQSGTSPLFLMDGMPVREDDSGTALLSFSPGDIERIELMKNGGTAGIYGVRGGNGVIAFYSKRFRPDQVDKKPKSGMMPLSVIGFPSVQREFYVPRYEGQPEETALVDRRDVLYWKPLIKTDANGQTRLMFPLSDVVRTLRVTVQGITNDGRPVTSVALIRVQ</sequence>
<dbReference type="InterPro" id="IPR012910">
    <property type="entry name" value="Plug_dom"/>
</dbReference>